<dbReference type="InterPro" id="IPR013149">
    <property type="entry name" value="ADH-like_C"/>
</dbReference>
<name>A0ABW9KFQ7_9BACT</name>
<evidence type="ECO:0000256" key="1">
    <source>
        <dbReference type="ARBA" id="ARBA00022857"/>
    </source>
</evidence>
<evidence type="ECO:0000313" key="4">
    <source>
        <dbReference type="EMBL" id="MFN2974293.1"/>
    </source>
</evidence>
<dbReference type="InterPro" id="IPR020843">
    <property type="entry name" value="ER"/>
</dbReference>
<keyword evidence="1" id="KW-0521">NADP</keyword>
<dbReference type="PANTHER" id="PTHR48106">
    <property type="entry name" value="QUINONE OXIDOREDUCTASE PIG3-RELATED"/>
    <property type="match status" value="1"/>
</dbReference>
<dbReference type="SMART" id="SM00829">
    <property type="entry name" value="PKS_ER"/>
    <property type="match status" value="1"/>
</dbReference>
<dbReference type="SUPFAM" id="SSF51735">
    <property type="entry name" value="NAD(P)-binding Rossmann-fold domains"/>
    <property type="match status" value="1"/>
</dbReference>
<dbReference type="EMBL" id="JBJYXY010000001">
    <property type="protein sequence ID" value="MFN2974293.1"/>
    <property type="molecule type" value="Genomic_DNA"/>
</dbReference>
<dbReference type="InterPro" id="IPR011032">
    <property type="entry name" value="GroES-like_sf"/>
</dbReference>
<dbReference type="CDD" id="cd08268">
    <property type="entry name" value="MDR2"/>
    <property type="match status" value="1"/>
</dbReference>
<comment type="caution">
    <text evidence="4">The sequence shown here is derived from an EMBL/GenBank/DDBJ whole genome shotgun (WGS) entry which is preliminary data.</text>
</comment>
<feature type="domain" description="Enoyl reductase (ER)" evidence="3">
    <location>
        <begin position="11"/>
        <end position="325"/>
    </location>
</feature>
<organism evidence="4 5">
    <name type="scientific">Terriglobus aquaticus</name>
    <dbReference type="NCBI Taxonomy" id="940139"/>
    <lineage>
        <taxon>Bacteria</taxon>
        <taxon>Pseudomonadati</taxon>
        <taxon>Acidobacteriota</taxon>
        <taxon>Terriglobia</taxon>
        <taxon>Terriglobales</taxon>
        <taxon>Acidobacteriaceae</taxon>
        <taxon>Terriglobus</taxon>
    </lineage>
</organism>
<dbReference type="InterPro" id="IPR036291">
    <property type="entry name" value="NAD(P)-bd_dom_sf"/>
</dbReference>
<evidence type="ECO:0000259" key="3">
    <source>
        <dbReference type="SMART" id="SM00829"/>
    </source>
</evidence>
<dbReference type="Pfam" id="PF00107">
    <property type="entry name" value="ADH_zinc_N"/>
    <property type="match status" value="1"/>
</dbReference>
<dbReference type="Pfam" id="PF08240">
    <property type="entry name" value="ADH_N"/>
    <property type="match status" value="1"/>
</dbReference>
<keyword evidence="2" id="KW-0560">Oxidoreductase</keyword>
<protein>
    <submittedName>
        <fullName evidence="4">Zinc-dependent alcohol dehydrogenase family protein</fullName>
    </submittedName>
</protein>
<dbReference type="PANTHER" id="PTHR48106:SF5">
    <property type="entry name" value="ZINC-CONTAINING ALCOHOL DEHYDROGENASE"/>
    <property type="match status" value="1"/>
</dbReference>
<proteinExistence type="predicted"/>
<keyword evidence="5" id="KW-1185">Reference proteome</keyword>
<dbReference type="Gene3D" id="3.90.180.10">
    <property type="entry name" value="Medium-chain alcohol dehydrogenases, catalytic domain"/>
    <property type="match status" value="1"/>
</dbReference>
<dbReference type="InterPro" id="IPR013154">
    <property type="entry name" value="ADH-like_N"/>
</dbReference>
<dbReference type="Gene3D" id="3.40.50.720">
    <property type="entry name" value="NAD(P)-binding Rossmann-like Domain"/>
    <property type="match status" value="1"/>
</dbReference>
<reference evidence="4 5" key="1">
    <citation type="submission" date="2024-12" db="EMBL/GenBank/DDBJ databases">
        <authorList>
            <person name="Lee Y."/>
        </authorList>
    </citation>
    <scope>NUCLEOTIDE SEQUENCE [LARGE SCALE GENOMIC DNA]</scope>
    <source>
        <strain evidence="4 5">03SUJ4</strain>
    </source>
</reference>
<dbReference type="Proteomes" id="UP001634747">
    <property type="component" value="Unassembled WGS sequence"/>
</dbReference>
<accession>A0ABW9KFQ7</accession>
<evidence type="ECO:0000313" key="5">
    <source>
        <dbReference type="Proteomes" id="UP001634747"/>
    </source>
</evidence>
<dbReference type="SUPFAM" id="SSF50129">
    <property type="entry name" value="GroES-like"/>
    <property type="match status" value="1"/>
</dbReference>
<sequence length="328" mass="34903">MPKAVRFSELGGPEVLKLEDVPAREPGQGEVALDVKAVGLNRAESMYFHGHYMEQAQLPSGLGYEAIGTVTKVGPGVDSKWVGKRVGTVPGYSMNKFPVLAEKAVVPADVLAEVPESLSVEEAAAVWMQYGTAYGALVPLGKVTAGDFVIITAASSSVGLAAIQIVKAEGGKSIATTRTSAKKQELLDLGADFVIATEEEDLVARVNEITGGKLARVVFDPIGGDGMNALGAATANGGIIFLYGMLSQTPTPFPLTTFARGVAMYGYSLVQMKAPEFYEPMKKYIYDHLADGSFKPKVDRTFPLDNIVEAYQYLESNQQIGKIVVTVS</sequence>
<dbReference type="RefSeq" id="WP_263414139.1">
    <property type="nucleotide sequence ID" value="NZ_BAABBH010000001.1"/>
</dbReference>
<evidence type="ECO:0000256" key="2">
    <source>
        <dbReference type="ARBA" id="ARBA00023002"/>
    </source>
</evidence>
<gene>
    <name evidence="4" type="ORF">ACK2TP_00815</name>
</gene>